<dbReference type="Pfam" id="PF00057">
    <property type="entry name" value="Ldl_recept_a"/>
    <property type="match status" value="1"/>
</dbReference>
<dbReference type="Gene3D" id="3.90.215.10">
    <property type="entry name" value="Gamma Fibrinogen, chain A, domain 1"/>
    <property type="match status" value="1"/>
</dbReference>
<dbReference type="Proteomes" id="UP000887565">
    <property type="component" value="Unplaced"/>
</dbReference>
<evidence type="ECO:0000256" key="3">
    <source>
        <dbReference type="ARBA" id="ARBA00022737"/>
    </source>
</evidence>
<comment type="caution">
    <text evidence="7">Lacks conserved residue(s) required for the propagation of feature annotation.</text>
</comment>
<name>A0A915IS96_ROMCU</name>
<evidence type="ECO:0000256" key="1">
    <source>
        <dbReference type="ARBA" id="ARBA00004167"/>
    </source>
</evidence>
<dbReference type="InterPro" id="IPR002181">
    <property type="entry name" value="Fibrinogen_a/b/g_C_dom"/>
</dbReference>
<keyword evidence="9" id="KW-1185">Reference proteome</keyword>
<feature type="domain" description="Fibrinogen C-terminal" evidence="8">
    <location>
        <begin position="42"/>
        <end position="118"/>
    </location>
</feature>
<dbReference type="SMART" id="SM00192">
    <property type="entry name" value="LDLa"/>
    <property type="match status" value="3"/>
</dbReference>
<dbReference type="Pfam" id="PF00147">
    <property type="entry name" value="Fibrinogen_C"/>
    <property type="match status" value="1"/>
</dbReference>
<comment type="subcellular location">
    <subcellularLocation>
        <location evidence="1">Membrane</location>
        <topology evidence="1">Single-pass membrane protein</topology>
    </subcellularLocation>
</comment>
<dbReference type="SUPFAM" id="SSF56496">
    <property type="entry name" value="Fibrinogen C-terminal domain-like"/>
    <property type="match status" value="1"/>
</dbReference>
<dbReference type="GO" id="GO:0016192">
    <property type="term" value="P:vesicle-mediated transport"/>
    <property type="evidence" value="ECO:0007669"/>
    <property type="project" value="UniProtKB-ARBA"/>
</dbReference>
<dbReference type="Gene3D" id="4.10.400.10">
    <property type="entry name" value="Low-density Lipoprotein Receptor"/>
    <property type="match status" value="2"/>
</dbReference>
<keyword evidence="5" id="KW-0472">Membrane</keyword>
<evidence type="ECO:0000256" key="5">
    <source>
        <dbReference type="ARBA" id="ARBA00023136"/>
    </source>
</evidence>
<dbReference type="PANTHER" id="PTHR24270:SF59">
    <property type="entry name" value="LDL RECEPTOR REPEAT-CONTAINING PROTEIN EGG-1-RELATED"/>
    <property type="match status" value="1"/>
</dbReference>
<dbReference type="WBParaSite" id="nRc.2.0.1.t17073-RA">
    <property type="protein sequence ID" value="nRc.2.0.1.t17073-RA"/>
    <property type="gene ID" value="nRc.2.0.1.g17073"/>
</dbReference>
<dbReference type="PANTHER" id="PTHR24270">
    <property type="entry name" value="LOW-DENSITY LIPOPROTEIN RECEPTOR-RELATED"/>
    <property type="match status" value="1"/>
</dbReference>
<dbReference type="CDD" id="cd00112">
    <property type="entry name" value="LDLa"/>
    <property type="match status" value="1"/>
</dbReference>
<evidence type="ECO:0000256" key="4">
    <source>
        <dbReference type="ARBA" id="ARBA00022989"/>
    </source>
</evidence>
<evidence type="ECO:0000256" key="6">
    <source>
        <dbReference type="ARBA" id="ARBA00023157"/>
    </source>
</evidence>
<reference evidence="10" key="1">
    <citation type="submission" date="2022-11" db="UniProtKB">
        <authorList>
            <consortium name="WormBaseParasite"/>
        </authorList>
    </citation>
    <scope>IDENTIFICATION</scope>
</reference>
<dbReference type="InterPro" id="IPR036056">
    <property type="entry name" value="Fibrinogen-like_C"/>
</dbReference>
<feature type="disulfide bond" evidence="7">
    <location>
        <begin position="140"/>
        <end position="158"/>
    </location>
</feature>
<dbReference type="AlphaFoldDB" id="A0A915IS96"/>
<dbReference type="PROSITE" id="PS50068">
    <property type="entry name" value="LDLRA_2"/>
    <property type="match status" value="2"/>
</dbReference>
<keyword evidence="3" id="KW-0677">Repeat</keyword>
<keyword evidence="2" id="KW-0812">Transmembrane</keyword>
<dbReference type="InterPro" id="IPR050685">
    <property type="entry name" value="LDLR"/>
</dbReference>
<evidence type="ECO:0000259" key="8">
    <source>
        <dbReference type="Pfam" id="PF00147"/>
    </source>
</evidence>
<sequence>MVSIAIIRQNDAQVAETINLLNSLLANHHGVPCYNNLMASRYRPFATYDKDNKVNGGALLCASYWQSGWWMDVSCRDFADLNAPMVYDIRQPYLKGVQWNLAGQKTPKIIETIMMIRPTWFTNYPNQVPGFCSNSSQFDCGGGQCILFQKVRDCTKDCPDGSDENCGTGLVLCDTVLASSGCGKCVQAGSESAYCQDQRYASLCSLPQNQRYQCTSTRNCVLNNWLMDGVNECDPCLLNRTTCDSTSVCTFNTYTLKVICDCPAGVSVGGTSCTYVDPLVSKIPGKCLINPLQFDCGDKCIDIKQFRDCRSDCSDGSDESCWLGTSKCSDACTCVPTGTENSNCPISAGQSICQLRNTTKCALTSICVYNEWIMDGKNDCGDYSDEAAVLNKVEGGIEIICCTCIKGSSEVRQEIKKMNLRSY</sequence>
<dbReference type="InterPro" id="IPR036055">
    <property type="entry name" value="LDL_receptor-like_sf"/>
</dbReference>
<proteinExistence type="predicted"/>
<dbReference type="InterPro" id="IPR002172">
    <property type="entry name" value="LDrepeatLR_classA_rpt"/>
</dbReference>
<dbReference type="PRINTS" id="PR00261">
    <property type="entry name" value="LDLRECEPTOR"/>
</dbReference>
<keyword evidence="6 7" id="KW-1015">Disulfide bond</keyword>
<organism evidence="9 10">
    <name type="scientific">Romanomermis culicivorax</name>
    <name type="common">Nematode worm</name>
    <dbReference type="NCBI Taxonomy" id="13658"/>
    <lineage>
        <taxon>Eukaryota</taxon>
        <taxon>Metazoa</taxon>
        <taxon>Ecdysozoa</taxon>
        <taxon>Nematoda</taxon>
        <taxon>Enoplea</taxon>
        <taxon>Dorylaimia</taxon>
        <taxon>Mermithida</taxon>
        <taxon>Mermithoidea</taxon>
        <taxon>Mermithidae</taxon>
        <taxon>Romanomermis</taxon>
    </lineage>
</organism>
<protein>
    <submittedName>
        <fullName evidence="10">Fibrinogen C-terminal domain-containing protein</fullName>
    </submittedName>
</protein>
<dbReference type="SUPFAM" id="SSF57424">
    <property type="entry name" value="LDL receptor-like module"/>
    <property type="match status" value="2"/>
</dbReference>
<evidence type="ECO:0000256" key="2">
    <source>
        <dbReference type="ARBA" id="ARBA00022692"/>
    </source>
</evidence>
<evidence type="ECO:0000313" key="9">
    <source>
        <dbReference type="Proteomes" id="UP000887565"/>
    </source>
</evidence>
<evidence type="ECO:0000313" key="10">
    <source>
        <dbReference type="WBParaSite" id="nRc.2.0.1.t17073-RA"/>
    </source>
</evidence>
<evidence type="ECO:0000256" key="7">
    <source>
        <dbReference type="PROSITE-ProRule" id="PRU00124"/>
    </source>
</evidence>
<dbReference type="InterPro" id="IPR014716">
    <property type="entry name" value="Fibrinogen_a/b/g_C_1"/>
</dbReference>
<keyword evidence="4" id="KW-1133">Transmembrane helix</keyword>
<accession>A0A915IS96</accession>
<dbReference type="GO" id="GO:0005886">
    <property type="term" value="C:plasma membrane"/>
    <property type="evidence" value="ECO:0007669"/>
    <property type="project" value="TreeGrafter"/>
</dbReference>